<dbReference type="SMART" id="SM01004">
    <property type="entry name" value="ALAD"/>
    <property type="match status" value="1"/>
</dbReference>
<evidence type="ECO:0000313" key="13">
    <source>
        <dbReference type="EMBL" id="TYP66777.1"/>
    </source>
</evidence>
<keyword evidence="6 11" id="KW-0456">Lyase</keyword>
<name>A0A5S5BI85_STUST</name>
<evidence type="ECO:0000256" key="7">
    <source>
        <dbReference type="ARBA" id="ARBA00023244"/>
    </source>
</evidence>
<dbReference type="Proteomes" id="UP000324282">
    <property type="component" value="Unassembled WGS sequence"/>
</dbReference>
<comment type="pathway">
    <text evidence="1">Porphyrin-containing compound metabolism; protoporphyrin-IX biosynthesis; coproporphyrinogen-III from 5-aminolevulinate: step 1/4.</text>
</comment>
<keyword evidence="10" id="KW-0460">Magnesium</keyword>
<dbReference type="NCBIfam" id="NF006762">
    <property type="entry name" value="PRK09283.1"/>
    <property type="match status" value="1"/>
</dbReference>
<evidence type="ECO:0000256" key="12">
    <source>
        <dbReference type="RuleBase" id="RU004161"/>
    </source>
</evidence>
<evidence type="ECO:0000256" key="10">
    <source>
        <dbReference type="PIRSR" id="PIRSR001415-5"/>
    </source>
</evidence>
<evidence type="ECO:0000256" key="6">
    <source>
        <dbReference type="ARBA" id="ARBA00023239"/>
    </source>
</evidence>
<dbReference type="PIRSF" id="PIRSF001415">
    <property type="entry name" value="Porphbilin_synth"/>
    <property type="match status" value="1"/>
</dbReference>
<reference evidence="13 14" key="1">
    <citation type="submission" date="2019-07" db="EMBL/GenBank/DDBJ databases">
        <title>Deep subsurface shale carbon reservoir microbial communities from Ohio and West Virginia, USA.</title>
        <authorList>
            <person name="Wrighton K."/>
        </authorList>
    </citation>
    <scope>NUCLEOTIDE SEQUENCE [LARGE SCALE GENOMIC DNA]</scope>
    <source>
        <strain evidence="13 14">NP_8Ht</strain>
    </source>
</reference>
<feature type="active site" description="Schiff-base intermediate with substrate" evidence="9">
    <location>
        <position position="287"/>
    </location>
</feature>
<dbReference type="PANTHER" id="PTHR11458:SF0">
    <property type="entry name" value="DELTA-AMINOLEVULINIC ACID DEHYDRATASE"/>
    <property type="match status" value="1"/>
</dbReference>
<evidence type="ECO:0000313" key="14">
    <source>
        <dbReference type="Proteomes" id="UP000324282"/>
    </source>
</evidence>
<accession>A0A5S5BI85</accession>
<dbReference type="GO" id="GO:0005829">
    <property type="term" value="C:cytosol"/>
    <property type="evidence" value="ECO:0007669"/>
    <property type="project" value="TreeGrafter"/>
</dbReference>
<comment type="similarity">
    <text evidence="2 12">Belongs to the ALAD family.</text>
</comment>
<gene>
    <name evidence="13" type="ORF">A9A72_120101</name>
</gene>
<dbReference type="UniPathway" id="UPA00251">
    <property type="reaction ID" value="UER00318"/>
</dbReference>
<dbReference type="EC" id="4.2.1.24" evidence="3 11"/>
<dbReference type="PRINTS" id="PR00144">
    <property type="entry name" value="DALDHYDRTASE"/>
</dbReference>
<evidence type="ECO:0000256" key="11">
    <source>
        <dbReference type="RuleBase" id="RU000515"/>
    </source>
</evidence>
<dbReference type="InterPro" id="IPR001731">
    <property type="entry name" value="ALAD"/>
</dbReference>
<keyword evidence="5" id="KW-0350">Heme biosynthesis</keyword>
<dbReference type="GO" id="GO:0008270">
    <property type="term" value="F:zinc ion binding"/>
    <property type="evidence" value="ECO:0007669"/>
    <property type="project" value="TreeGrafter"/>
</dbReference>
<dbReference type="InterPro" id="IPR013785">
    <property type="entry name" value="Aldolase_TIM"/>
</dbReference>
<dbReference type="PROSITE" id="PS00169">
    <property type="entry name" value="D_ALA_DEHYDRATASE"/>
    <property type="match status" value="1"/>
</dbReference>
<dbReference type="FunFam" id="3.20.20.70:FF:000019">
    <property type="entry name" value="Delta-aminolevulinic acid dehydratase"/>
    <property type="match status" value="1"/>
</dbReference>
<evidence type="ECO:0000256" key="1">
    <source>
        <dbReference type="ARBA" id="ARBA00004694"/>
    </source>
</evidence>
<dbReference type="Gene3D" id="3.20.20.70">
    <property type="entry name" value="Aldolase class I"/>
    <property type="match status" value="1"/>
</dbReference>
<organism evidence="13 14">
    <name type="scientific">Stutzerimonas stutzeri</name>
    <name type="common">Pseudomonas stutzeri</name>
    <dbReference type="NCBI Taxonomy" id="316"/>
    <lineage>
        <taxon>Bacteria</taxon>
        <taxon>Pseudomonadati</taxon>
        <taxon>Pseudomonadota</taxon>
        <taxon>Gammaproteobacteria</taxon>
        <taxon>Pseudomonadales</taxon>
        <taxon>Pseudomonadaceae</taxon>
        <taxon>Stutzerimonas</taxon>
    </lineage>
</organism>
<evidence type="ECO:0000256" key="8">
    <source>
        <dbReference type="ARBA" id="ARBA00047651"/>
    </source>
</evidence>
<dbReference type="SUPFAM" id="SSF51569">
    <property type="entry name" value="Aldolase"/>
    <property type="match status" value="1"/>
</dbReference>
<protein>
    <recommendedName>
        <fullName evidence="4 11">Delta-aminolevulinic acid dehydratase</fullName>
        <ecNumber evidence="3 11">4.2.1.24</ecNumber>
    </recommendedName>
</protein>
<evidence type="ECO:0000256" key="2">
    <source>
        <dbReference type="ARBA" id="ARBA00008055"/>
    </source>
</evidence>
<feature type="binding site" evidence="10">
    <location>
        <position position="272"/>
    </location>
    <ligand>
        <name>Mg(2+)</name>
        <dbReference type="ChEBI" id="CHEBI:18420"/>
    </ligand>
</feature>
<sequence>MLMACHQSVTLSAYKRHIARQAGQEFVVSFVPANRLFPATRLRRNRRDEFSRRLVRENRLSVDDLILPVFVLDGENRREQVPSMPGVERLSIDLLLEEAAELVALGIPALALFPVTPLEKKSLDAAEAWNPEGIAQRATRALRERFPELGIITDVALDPFTTHGQDGILDENGYVQNDVTVDALVRQALSHAEAGAQVVAPSDMMDGRIQAIREALEVADHHNVRIMAYSAKYASAYYGPFRDAVGSAANLGKGSKNTYQMDPANGDEALHEVGADLSEGADMVMVKPGMPYLDILWRVKDAFRVPTFVYQVSGEYAMHMAAIQNGWLSDAVILESLTAFKRAGADGILTYFAKQAAQQLKQGR</sequence>
<evidence type="ECO:0000256" key="4">
    <source>
        <dbReference type="ARBA" id="ARBA00020771"/>
    </source>
</evidence>
<comment type="caution">
    <text evidence="13">The sequence shown here is derived from an EMBL/GenBank/DDBJ whole genome shotgun (WGS) entry which is preliminary data.</text>
</comment>
<evidence type="ECO:0000256" key="5">
    <source>
        <dbReference type="ARBA" id="ARBA00023133"/>
    </source>
</evidence>
<dbReference type="GO" id="GO:0004655">
    <property type="term" value="F:porphobilinogen synthase activity"/>
    <property type="evidence" value="ECO:0007669"/>
    <property type="project" value="UniProtKB-EC"/>
</dbReference>
<keyword evidence="10" id="KW-0479">Metal-binding</keyword>
<dbReference type="AlphaFoldDB" id="A0A5S5BI85"/>
<dbReference type="EMBL" id="VNHQ01000010">
    <property type="protein sequence ID" value="TYP66777.1"/>
    <property type="molecule type" value="Genomic_DNA"/>
</dbReference>
<comment type="catalytic activity">
    <reaction evidence="8 11">
        <text>2 5-aminolevulinate = porphobilinogen + 2 H2O + H(+)</text>
        <dbReference type="Rhea" id="RHEA:24064"/>
        <dbReference type="ChEBI" id="CHEBI:15377"/>
        <dbReference type="ChEBI" id="CHEBI:15378"/>
        <dbReference type="ChEBI" id="CHEBI:58126"/>
        <dbReference type="ChEBI" id="CHEBI:356416"/>
        <dbReference type="EC" id="4.2.1.24"/>
    </reaction>
</comment>
<dbReference type="InterPro" id="IPR030656">
    <property type="entry name" value="ALAD_AS"/>
</dbReference>
<evidence type="ECO:0000256" key="9">
    <source>
        <dbReference type="PIRSR" id="PIRSR001415-1"/>
    </source>
</evidence>
<evidence type="ECO:0000256" key="3">
    <source>
        <dbReference type="ARBA" id="ARBA00012053"/>
    </source>
</evidence>
<feature type="active site" description="Schiff-base intermediate with substrate" evidence="9">
    <location>
        <position position="232"/>
    </location>
</feature>
<dbReference type="CDD" id="cd04823">
    <property type="entry name" value="ALAD_PBGS_aspartate_rich"/>
    <property type="match status" value="1"/>
</dbReference>
<proteinExistence type="inferred from homology"/>
<dbReference type="Pfam" id="PF00490">
    <property type="entry name" value="ALAD"/>
    <property type="match status" value="1"/>
</dbReference>
<keyword evidence="7 11" id="KW-0627">Porphyrin biosynthesis</keyword>
<dbReference type="GO" id="GO:0006782">
    <property type="term" value="P:protoporphyrinogen IX biosynthetic process"/>
    <property type="evidence" value="ECO:0007669"/>
    <property type="project" value="UniProtKB-UniPathway"/>
</dbReference>
<comment type="subunit">
    <text evidence="11">Homooctamer.</text>
</comment>
<dbReference type="PANTHER" id="PTHR11458">
    <property type="entry name" value="DELTA-AMINOLEVULINIC ACID DEHYDRATASE"/>
    <property type="match status" value="1"/>
</dbReference>